<feature type="compositionally biased region" description="Acidic residues" evidence="1">
    <location>
        <begin position="239"/>
        <end position="276"/>
    </location>
</feature>
<feature type="compositionally biased region" description="Gly residues" evidence="1">
    <location>
        <begin position="88"/>
        <end position="113"/>
    </location>
</feature>
<gene>
    <name evidence="2" type="ORF">PoB_006211800</name>
</gene>
<proteinExistence type="predicted"/>
<name>A0AAV4CUQ2_9GAST</name>
<protein>
    <submittedName>
        <fullName evidence="2">Calpain-a</fullName>
    </submittedName>
</protein>
<dbReference type="Proteomes" id="UP000735302">
    <property type="component" value="Unassembled WGS sequence"/>
</dbReference>
<evidence type="ECO:0000313" key="3">
    <source>
        <dbReference type="Proteomes" id="UP000735302"/>
    </source>
</evidence>
<evidence type="ECO:0000256" key="1">
    <source>
        <dbReference type="SAM" id="MobiDB-lite"/>
    </source>
</evidence>
<comment type="caution">
    <text evidence="2">The sequence shown here is derived from an EMBL/GenBank/DDBJ whole genome shotgun (WGS) entry which is preliminary data.</text>
</comment>
<dbReference type="AlphaFoldDB" id="A0AAV4CUQ2"/>
<dbReference type="InterPro" id="IPR038765">
    <property type="entry name" value="Papain-like_cys_pep_sf"/>
</dbReference>
<sequence>MSNVYKTRTIRTYVSDGNGPPRVQTKTITFGGPGGSNIGFTPSSDFGNFGDFDKLASGMPDFNNMGGQFNINMGNSFGGKNLTFDVGGGGGGGAPSSRGGSGVQHHVIGGGGSQPRPQPVKPRARGGGGTGRKVSSGPKESDSGHKLAGRSTRSLKKDPFVGLQFQKANDLKRQCRERGQLFEDPEFPAVNSSIFFSMPPPRPWTQIETGVVAGGGRGQRRRRGRRAKTSWQRRRSWTEEEENEEEEMERNEEEEEELKEEMEEEDKEEEENEEEE</sequence>
<dbReference type="EMBL" id="BLXT01006999">
    <property type="protein sequence ID" value="GFO35613.1"/>
    <property type="molecule type" value="Genomic_DNA"/>
</dbReference>
<evidence type="ECO:0000313" key="2">
    <source>
        <dbReference type="EMBL" id="GFO35613.1"/>
    </source>
</evidence>
<feature type="compositionally biased region" description="Basic residues" evidence="1">
    <location>
        <begin position="218"/>
        <end position="235"/>
    </location>
</feature>
<feature type="region of interest" description="Disordered" evidence="1">
    <location>
        <begin position="198"/>
        <end position="276"/>
    </location>
</feature>
<feature type="region of interest" description="Disordered" evidence="1">
    <location>
        <begin position="88"/>
        <end position="161"/>
    </location>
</feature>
<keyword evidence="3" id="KW-1185">Reference proteome</keyword>
<accession>A0AAV4CUQ2</accession>
<organism evidence="2 3">
    <name type="scientific">Plakobranchus ocellatus</name>
    <dbReference type="NCBI Taxonomy" id="259542"/>
    <lineage>
        <taxon>Eukaryota</taxon>
        <taxon>Metazoa</taxon>
        <taxon>Spiralia</taxon>
        <taxon>Lophotrochozoa</taxon>
        <taxon>Mollusca</taxon>
        <taxon>Gastropoda</taxon>
        <taxon>Heterobranchia</taxon>
        <taxon>Euthyneura</taxon>
        <taxon>Panpulmonata</taxon>
        <taxon>Sacoglossa</taxon>
        <taxon>Placobranchoidea</taxon>
        <taxon>Plakobranchidae</taxon>
        <taxon>Plakobranchus</taxon>
    </lineage>
</organism>
<reference evidence="2 3" key="1">
    <citation type="journal article" date="2021" name="Elife">
        <title>Chloroplast acquisition without the gene transfer in kleptoplastic sea slugs, Plakobranchus ocellatus.</title>
        <authorList>
            <person name="Maeda T."/>
            <person name="Takahashi S."/>
            <person name="Yoshida T."/>
            <person name="Shimamura S."/>
            <person name="Takaki Y."/>
            <person name="Nagai Y."/>
            <person name="Toyoda A."/>
            <person name="Suzuki Y."/>
            <person name="Arimoto A."/>
            <person name="Ishii H."/>
            <person name="Satoh N."/>
            <person name="Nishiyama T."/>
            <person name="Hasebe M."/>
            <person name="Maruyama T."/>
            <person name="Minagawa J."/>
            <person name="Obokata J."/>
            <person name="Shigenobu S."/>
        </authorList>
    </citation>
    <scope>NUCLEOTIDE SEQUENCE [LARGE SCALE GENOMIC DNA]</scope>
</reference>
<dbReference type="SUPFAM" id="SSF54001">
    <property type="entry name" value="Cysteine proteinases"/>
    <property type="match status" value="1"/>
</dbReference>